<keyword evidence="1" id="KW-0812">Transmembrane</keyword>
<protein>
    <submittedName>
        <fullName evidence="2">Uncharacterized protein</fullName>
    </submittedName>
</protein>
<feature type="transmembrane region" description="Helical" evidence="1">
    <location>
        <begin position="43"/>
        <end position="66"/>
    </location>
</feature>
<evidence type="ECO:0000313" key="3">
    <source>
        <dbReference type="Proteomes" id="UP000294489"/>
    </source>
</evidence>
<keyword evidence="1" id="KW-1133">Transmembrane helix</keyword>
<name>A0A4R8G1Y5_9GAMM</name>
<gene>
    <name evidence="2" type="ORF">DFO67_108160</name>
</gene>
<evidence type="ECO:0000256" key="1">
    <source>
        <dbReference type="SAM" id="Phobius"/>
    </source>
</evidence>
<reference evidence="2 3" key="1">
    <citation type="submission" date="2019-03" db="EMBL/GenBank/DDBJ databases">
        <title>Freshwater and sediment microbial communities from various areas in North America, analyzing microbe dynamics in response to fracking.</title>
        <authorList>
            <person name="Lamendella R."/>
        </authorList>
    </citation>
    <scope>NUCLEOTIDE SEQUENCE [LARGE SCALE GENOMIC DNA]</scope>
    <source>
        <strain evidence="2 3">6_TX</strain>
    </source>
</reference>
<accession>A0A4R8G1Y5</accession>
<evidence type="ECO:0000313" key="2">
    <source>
        <dbReference type="EMBL" id="TDX29116.1"/>
    </source>
</evidence>
<dbReference type="Proteomes" id="UP000294489">
    <property type="component" value="Unassembled WGS sequence"/>
</dbReference>
<sequence length="210" mass="23341">MIDFCALANAGALCCGAFSVPPFLPNLTQDLIILEQSTNWWSVGIGAGATLAGAAIGASLGAYFSYQATRMANQEHLKREQLEKIFIEAWSCRRNLIELHRDTNAVYRAKSGTVDHLRTLHELADAIGPKIDDLVGLQRIYLPQLDDASKKFLMAAHAFMNVSIKVRLKSANFHEPDETLIHEHDSKLKTTLASLEHIYDPLAKKLRDEV</sequence>
<dbReference type="AlphaFoldDB" id="A0A4R8G1Y5"/>
<organism evidence="2 3">
    <name type="scientific">Modicisalibacter xianhensis</name>
    <dbReference type="NCBI Taxonomy" id="442341"/>
    <lineage>
        <taxon>Bacteria</taxon>
        <taxon>Pseudomonadati</taxon>
        <taxon>Pseudomonadota</taxon>
        <taxon>Gammaproteobacteria</taxon>
        <taxon>Oceanospirillales</taxon>
        <taxon>Halomonadaceae</taxon>
        <taxon>Modicisalibacter</taxon>
    </lineage>
</organism>
<comment type="caution">
    <text evidence="2">The sequence shown here is derived from an EMBL/GenBank/DDBJ whole genome shotgun (WGS) entry which is preliminary data.</text>
</comment>
<proteinExistence type="predicted"/>
<dbReference type="EMBL" id="SOEC01000008">
    <property type="protein sequence ID" value="TDX29116.1"/>
    <property type="molecule type" value="Genomic_DNA"/>
</dbReference>
<keyword evidence="1" id="KW-0472">Membrane</keyword>